<organism evidence="1">
    <name type="scientific">marine metagenome</name>
    <dbReference type="NCBI Taxonomy" id="408172"/>
    <lineage>
        <taxon>unclassified sequences</taxon>
        <taxon>metagenomes</taxon>
        <taxon>ecological metagenomes</taxon>
    </lineage>
</organism>
<protein>
    <submittedName>
        <fullName evidence="1">Uncharacterized protein</fullName>
    </submittedName>
</protein>
<dbReference type="EMBL" id="UINC01097000">
    <property type="protein sequence ID" value="SVC54348.1"/>
    <property type="molecule type" value="Genomic_DNA"/>
</dbReference>
<proteinExistence type="predicted"/>
<name>A0A382N181_9ZZZZ</name>
<accession>A0A382N181</accession>
<evidence type="ECO:0000313" key="1">
    <source>
        <dbReference type="EMBL" id="SVC54348.1"/>
    </source>
</evidence>
<reference evidence="1" key="1">
    <citation type="submission" date="2018-05" db="EMBL/GenBank/DDBJ databases">
        <authorList>
            <person name="Lanie J.A."/>
            <person name="Ng W.-L."/>
            <person name="Kazmierczak K.M."/>
            <person name="Andrzejewski T.M."/>
            <person name="Davidsen T.M."/>
            <person name="Wayne K.J."/>
            <person name="Tettelin H."/>
            <person name="Glass J.I."/>
            <person name="Rusch D."/>
            <person name="Podicherti R."/>
            <person name="Tsui H.-C.T."/>
            <person name="Winkler M.E."/>
        </authorList>
    </citation>
    <scope>NUCLEOTIDE SEQUENCE</scope>
</reference>
<sequence length="39" mass="4606">KLIIPVILYKSRTERWEVGFEPLTLKVFNLTLLSDCKLK</sequence>
<feature type="non-terminal residue" evidence="1">
    <location>
        <position position="1"/>
    </location>
</feature>
<dbReference type="AlphaFoldDB" id="A0A382N181"/>
<gene>
    <name evidence="1" type="ORF">METZ01_LOCUS307202</name>
</gene>